<evidence type="ECO:0000256" key="5">
    <source>
        <dbReference type="ARBA" id="ARBA00022989"/>
    </source>
</evidence>
<feature type="transmembrane region" description="Helical" evidence="7">
    <location>
        <begin position="280"/>
        <end position="308"/>
    </location>
</feature>
<evidence type="ECO:0000256" key="1">
    <source>
        <dbReference type="ARBA" id="ARBA00004141"/>
    </source>
</evidence>
<evidence type="ECO:0000313" key="10">
    <source>
        <dbReference type="Proteomes" id="UP000641206"/>
    </source>
</evidence>
<accession>A0ABQ2NVW6</accession>
<feature type="transmembrane region" description="Helical" evidence="7">
    <location>
        <begin position="7"/>
        <end position="38"/>
    </location>
</feature>
<dbReference type="CDD" id="cd01115">
    <property type="entry name" value="SLC13_permease"/>
    <property type="match status" value="1"/>
</dbReference>
<feature type="transmembrane region" description="Helical" evidence="7">
    <location>
        <begin position="320"/>
        <end position="349"/>
    </location>
</feature>
<dbReference type="NCBIfam" id="TIGR00785">
    <property type="entry name" value="dass"/>
    <property type="match status" value="1"/>
</dbReference>
<comment type="caution">
    <text evidence="9">The sequence shown here is derived from an EMBL/GenBank/DDBJ whole genome shotgun (WGS) entry which is preliminary data.</text>
</comment>
<reference evidence="10" key="1">
    <citation type="journal article" date="2019" name="Int. J. Syst. Evol. Microbiol.">
        <title>The Global Catalogue of Microorganisms (GCM) 10K type strain sequencing project: providing services to taxonomists for standard genome sequencing and annotation.</title>
        <authorList>
            <consortium name="The Broad Institute Genomics Platform"/>
            <consortium name="The Broad Institute Genome Sequencing Center for Infectious Disease"/>
            <person name="Wu L."/>
            <person name="Ma J."/>
        </authorList>
    </citation>
    <scope>NUCLEOTIDE SEQUENCE [LARGE SCALE GENOMIC DNA]</scope>
    <source>
        <strain evidence="10">CGMCC 1.7693</strain>
    </source>
</reference>
<gene>
    <name evidence="9" type="ORF">GCM10011346_25610</name>
</gene>
<dbReference type="InterPro" id="IPR001898">
    <property type="entry name" value="SLC13A/DASS"/>
</dbReference>
<dbReference type="PANTHER" id="PTHR43652:SF1">
    <property type="entry name" value="RESPONSE REGULATOR"/>
    <property type="match status" value="1"/>
</dbReference>
<keyword evidence="10" id="KW-1185">Reference proteome</keyword>
<keyword evidence="3 7" id="KW-0812">Transmembrane</keyword>
<feature type="transmembrane region" description="Helical" evidence="7">
    <location>
        <begin position="50"/>
        <end position="70"/>
    </location>
</feature>
<evidence type="ECO:0000256" key="7">
    <source>
        <dbReference type="SAM" id="Phobius"/>
    </source>
</evidence>
<feature type="transmembrane region" description="Helical" evidence="7">
    <location>
        <begin position="178"/>
        <end position="198"/>
    </location>
</feature>
<feature type="transmembrane region" description="Helical" evidence="7">
    <location>
        <begin position="400"/>
        <end position="423"/>
    </location>
</feature>
<protein>
    <submittedName>
        <fullName evidence="9">Membrane transport protein</fullName>
    </submittedName>
</protein>
<evidence type="ECO:0000256" key="2">
    <source>
        <dbReference type="ARBA" id="ARBA00022448"/>
    </source>
</evidence>
<evidence type="ECO:0000313" key="9">
    <source>
        <dbReference type="EMBL" id="GGP11872.1"/>
    </source>
</evidence>
<keyword evidence="2" id="KW-0813">Transport</keyword>
<dbReference type="PANTHER" id="PTHR43652">
    <property type="entry name" value="BASIC AMINO ACID ANTIPORTER YFCC-RELATED"/>
    <property type="match status" value="1"/>
</dbReference>
<feature type="domain" description="Citrate transporter-like" evidence="8">
    <location>
        <begin position="15"/>
        <end position="368"/>
    </location>
</feature>
<dbReference type="RefSeq" id="WP_188734805.1">
    <property type="nucleotide sequence ID" value="NZ_BMLW01000007.1"/>
</dbReference>
<keyword evidence="5 7" id="KW-1133">Transmembrane helix</keyword>
<organism evidence="9 10">
    <name type="scientific">Oceanobacillus neutriphilus</name>
    <dbReference type="NCBI Taxonomy" id="531815"/>
    <lineage>
        <taxon>Bacteria</taxon>
        <taxon>Bacillati</taxon>
        <taxon>Bacillota</taxon>
        <taxon>Bacilli</taxon>
        <taxon>Bacillales</taxon>
        <taxon>Bacillaceae</taxon>
        <taxon>Oceanobacillus</taxon>
    </lineage>
</organism>
<comment type="subcellular location">
    <subcellularLocation>
        <location evidence="1">Membrane</location>
        <topology evidence="1">Multi-pass membrane protein</topology>
    </subcellularLocation>
</comment>
<dbReference type="Pfam" id="PF03600">
    <property type="entry name" value="CitMHS"/>
    <property type="match status" value="1"/>
</dbReference>
<feature type="transmembrane region" description="Helical" evidence="7">
    <location>
        <begin position="113"/>
        <end position="129"/>
    </location>
</feature>
<proteinExistence type="predicted"/>
<feature type="transmembrane region" description="Helical" evidence="7">
    <location>
        <begin position="248"/>
        <end position="268"/>
    </location>
</feature>
<sequence length="424" mass="44901">MSPEMITLLFLIFAIVMFAMEKIPLPITAMIVAVGLILTGVLDPSEAFSGFVNNNVLLFIAMFIVGAAFFETGMAQRFGSIITRFAKTERMLIAVIMIITGALSGLLSNTGTAAVFIPVIIGVAAKSGFARSRLLLPLVFAAAMGGNLSLIGAPGNMIAQSALQDIGLSFGFFEYAKVGLPILIIGILYFCFFGYRLLPNRKDQTIDDDSVFNQQVDYSKVPKWKQYMSLIVLILTVLAMILEDVIGVPLHVSAWVGALILVASRVITEKAAMKSIDMSTILLFVGSLALATAIDSTGAGATIAHSLIGLLGDTPSPYLLLFLILAISAVMTNFMSNTATTALLVPISLSIASSIGADPRAVLMATVIGGSLAFATPIGMPANTMVYGIGGYKFMDYVKAGAPLVLVSVIVSMVLLPILFPFYP</sequence>
<feature type="transmembrane region" description="Helical" evidence="7">
    <location>
        <begin position="136"/>
        <end position="158"/>
    </location>
</feature>
<dbReference type="InterPro" id="IPR004680">
    <property type="entry name" value="Cit_transptr-like_dom"/>
</dbReference>
<keyword evidence="6 7" id="KW-0472">Membrane</keyword>
<keyword evidence="4" id="KW-0677">Repeat</keyword>
<dbReference type="EMBL" id="BMLW01000007">
    <property type="protein sequence ID" value="GGP11872.1"/>
    <property type="molecule type" value="Genomic_DNA"/>
</dbReference>
<evidence type="ECO:0000256" key="3">
    <source>
        <dbReference type="ARBA" id="ARBA00022692"/>
    </source>
</evidence>
<evidence type="ECO:0000256" key="6">
    <source>
        <dbReference type="ARBA" id="ARBA00023136"/>
    </source>
</evidence>
<dbReference type="InterPro" id="IPR051679">
    <property type="entry name" value="DASS-Related_Transporters"/>
</dbReference>
<feature type="transmembrane region" description="Helical" evidence="7">
    <location>
        <begin position="361"/>
        <end position="380"/>
    </location>
</feature>
<name>A0ABQ2NVW6_9BACI</name>
<feature type="transmembrane region" description="Helical" evidence="7">
    <location>
        <begin position="91"/>
        <end position="107"/>
    </location>
</feature>
<dbReference type="Proteomes" id="UP000641206">
    <property type="component" value="Unassembled WGS sequence"/>
</dbReference>
<evidence type="ECO:0000259" key="8">
    <source>
        <dbReference type="Pfam" id="PF03600"/>
    </source>
</evidence>
<feature type="transmembrane region" description="Helical" evidence="7">
    <location>
        <begin position="224"/>
        <end position="242"/>
    </location>
</feature>
<evidence type="ECO:0000256" key="4">
    <source>
        <dbReference type="ARBA" id="ARBA00022737"/>
    </source>
</evidence>